<dbReference type="KEGG" id="clus:A9F13_13g01771"/>
<dbReference type="AlphaFoldDB" id="A0AA91PXL5"/>
<comment type="caution">
    <text evidence="8">The sequence shown here is derived from an EMBL/GenBank/DDBJ whole genome shotgun (WGS) entry which is preliminary data.</text>
</comment>
<feature type="region of interest" description="Disordered" evidence="7">
    <location>
        <begin position="40"/>
        <end position="61"/>
    </location>
</feature>
<sequence>MDIETDIRLLREEIAALSGELRPLQTEYDTLFKQVARFESDNRNLSKPEKPPVPPPEDEDVPPLIQYSCFDDSIRSYFESTPQKPEPSIDTEKLLVSIDCRTRGSANALEESIWRSSGVTAFPIDDTLYDKRDDSLLGLRFDVMAHSTSRFLKPHYIILRRRQPQEKGVTGDNTWSVFRYTTPAYVPLDRLSHLLSSGENGLAQFVHEVRSYLTHVQYKHDKFDSVAKITYGQLPDATESDDVVVTRLQKDLECRHVSIHIQNSRGESHQIELICGLSSVETAFCTLSPQDLEAQTLIGVMLANAELTSMTSRFIKTLSYMKEKSFL</sequence>
<keyword evidence="6" id="KW-0137">Centromere</keyword>
<evidence type="ECO:0000313" key="8">
    <source>
        <dbReference type="EMBL" id="OVF07464.1"/>
    </source>
</evidence>
<evidence type="ECO:0000313" key="9">
    <source>
        <dbReference type="Proteomes" id="UP000195602"/>
    </source>
</evidence>
<feature type="compositionally biased region" description="Basic and acidic residues" evidence="7">
    <location>
        <begin position="40"/>
        <end position="50"/>
    </location>
</feature>
<keyword evidence="5" id="KW-0539">Nucleus</keyword>
<dbReference type="InterPro" id="IPR018464">
    <property type="entry name" value="CENP-O"/>
</dbReference>
<dbReference type="EMBL" id="LYUB02000013">
    <property type="protein sequence ID" value="OVF07464.1"/>
    <property type="molecule type" value="Genomic_DNA"/>
</dbReference>
<dbReference type="GO" id="GO:0000776">
    <property type="term" value="C:kinetochore"/>
    <property type="evidence" value="ECO:0007669"/>
    <property type="project" value="InterPro"/>
</dbReference>
<evidence type="ECO:0000256" key="3">
    <source>
        <dbReference type="ARBA" id="ARBA00007321"/>
    </source>
</evidence>
<comment type="similarity">
    <text evidence="3">Belongs to the CENP-O/MCM21 family.</text>
</comment>
<comment type="subcellular location">
    <subcellularLocation>
        <location evidence="2">Chromosome</location>
        <location evidence="2">Centromere</location>
    </subcellularLocation>
    <subcellularLocation>
        <location evidence="1">Nucleus</location>
    </subcellularLocation>
</comment>
<evidence type="ECO:0000256" key="6">
    <source>
        <dbReference type="ARBA" id="ARBA00023328"/>
    </source>
</evidence>
<dbReference type="Pfam" id="PF09496">
    <property type="entry name" value="CENP-O"/>
    <property type="match status" value="1"/>
</dbReference>
<evidence type="ECO:0000256" key="5">
    <source>
        <dbReference type="ARBA" id="ARBA00023242"/>
    </source>
</evidence>
<organism evidence="8 9">
    <name type="scientific">Clavispora lusitaniae</name>
    <name type="common">Candida lusitaniae</name>
    <dbReference type="NCBI Taxonomy" id="36911"/>
    <lineage>
        <taxon>Eukaryota</taxon>
        <taxon>Fungi</taxon>
        <taxon>Dikarya</taxon>
        <taxon>Ascomycota</taxon>
        <taxon>Saccharomycotina</taxon>
        <taxon>Pichiomycetes</taxon>
        <taxon>Metschnikowiaceae</taxon>
        <taxon>Clavispora</taxon>
    </lineage>
</organism>
<gene>
    <name evidence="8" type="ORF">A9F13_13g01771</name>
</gene>
<evidence type="ECO:0000256" key="2">
    <source>
        <dbReference type="ARBA" id="ARBA00004584"/>
    </source>
</evidence>
<keyword evidence="4" id="KW-0158">Chromosome</keyword>
<evidence type="ECO:0000256" key="1">
    <source>
        <dbReference type="ARBA" id="ARBA00004123"/>
    </source>
</evidence>
<evidence type="ECO:0000256" key="7">
    <source>
        <dbReference type="SAM" id="MobiDB-lite"/>
    </source>
</evidence>
<evidence type="ECO:0000256" key="4">
    <source>
        <dbReference type="ARBA" id="ARBA00022454"/>
    </source>
</evidence>
<reference evidence="8 9" key="1">
    <citation type="submission" date="2017-04" db="EMBL/GenBank/DDBJ databases">
        <title>Draft genome of the yeast Clavispora lusitaniae type strain CBS 6936.</title>
        <authorList>
            <person name="Durrens P."/>
            <person name="Klopp C."/>
            <person name="Biteau N."/>
            <person name="Fitton-Ouhabi V."/>
            <person name="Dementhon K."/>
            <person name="Accoceberry I."/>
            <person name="Sherman D.J."/>
            <person name="Noel T."/>
        </authorList>
    </citation>
    <scope>NUCLEOTIDE SEQUENCE [LARGE SCALE GENOMIC DNA]</scope>
    <source>
        <strain evidence="8 9">CBS 6936</strain>
    </source>
</reference>
<dbReference type="GO" id="GO:0005634">
    <property type="term" value="C:nucleus"/>
    <property type="evidence" value="ECO:0007669"/>
    <property type="project" value="UniProtKB-SubCell"/>
</dbReference>
<name>A0AA91PXL5_CLALS</name>
<accession>A0AA91PXL5</accession>
<proteinExistence type="inferred from homology"/>
<protein>
    <submittedName>
        <fullName evidence="8">Central kinetochore subunit</fullName>
    </submittedName>
</protein>
<dbReference type="Proteomes" id="UP000195602">
    <property type="component" value="Unassembled WGS sequence"/>
</dbReference>